<sequence>MGWRLTGCPVHGDILRSKRRILGPVRLGKQEGFGWLQGCGDGRCTKDKTVRECRDRLGKWDEKDFGWYLGIWKVVIGRKTCWLVPVVPTTKVAQTEIAQLTHSLGFKNTRAEKIKLLSQSYLKEGWTHVTFLPGVGKYAADAYAIFCTGRWDRVVPEDHMLTRYWEFLRKGEWIME</sequence>
<comment type="subcellular location">
    <subcellularLocation>
        <location evidence="1">Nucleus</location>
    </subcellularLocation>
</comment>
<gene>
    <name evidence="3" type="ORF">DKX38_029362</name>
</gene>
<proteinExistence type="predicted"/>
<evidence type="ECO:0000313" key="3">
    <source>
        <dbReference type="EMBL" id="KAB5512334.1"/>
    </source>
</evidence>
<dbReference type="Gene3D" id="1.10.340.30">
    <property type="entry name" value="Hypothetical protein, domain 2"/>
    <property type="match status" value="1"/>
</dbReference>
<evidence type="ECO:0000256" key="2">
    <source>
        <dbReference type="ARBA" id="ARBA00023242"/>
    </source>
</evidence>
<dbReference type="InterPro" id="IPR045138">
    <property type="entry name" value="MeCP2/MBD4"/>
</dbReference>
<dbReference type="SUPFAM" id="SSF48150">
    <property type="entry name" value="DNA-glycosylase"/>
    <property type="match status" value="1"/>
</dbReference>
<keyword evidence="2" id="KW-0539">Nucleus</keyword>
<dbReference type="GO" id="GO:0003677">
    <property type="term" value="F:DNA binding"/>
    <property type="evidence" value="ECO:0007669"/>
    <property type="project" value="InterPro"/>
</dbReference>
<dbReference type="EMBL" id="VDCV01000019">
    <property type="protein sequence ID" value="KAB5512334.1"/>
    <property type="molecule type" value="Genomic_DNA"/>
</dbReference>
<evidence type="ECO:0000313" key="4">
    <source>
        <dbReference type="Proteomes" id="UP000326939"/>
    </source>
</evidence>
<organism evidence="3 4">
    <name type="scientific">Salix brachista</name>
    <dbReference type="NCBI Taxonomy" id="2182728"/>
    <lineage>
        <taxon>Eukaryota</taxon>
        <taxon>Viridiplantae</taxon>
        <taxon>Streptophyta</taxon>
        <taxon>Embryophyta</taxon>
        <taxon>Tracheophyta</taxon>
        <taxon>Spermatophyta</taxon>
        <taxon>Magnoliopsida</taxon>
        <taxon>eudicotyledons</taxon>
        <taxon>Gunneridae</taxon>
        <taxon>Pentapetalae</taxon>
        <taxon>rosids</taxon>
        <taxon>fabids</taxon>
        <taxon>Malpighiales</taxon>
        <taxon>Salicaceae</taxon>
        <taxon>Saliceae</taxon>
        <taxon>Salix</taxon>
    </lineage>
</organism>
<evidence type="ECO:0008006" key="5">
    <source>
        <dbReference type="Google" id="ProtNLM"/>
    </source>
</evidence>
<keyword evidence="4" id="KW-1185">Reference proteome</keyword>
<dbReference type="GO" id="GO:0006281">
    <property type="term" value="P:DNA repair"/>
    <property type="evidence" value="ECO:0007669"/>
    <property type="project" value="InterPro"/>
</dbReference>
<dbReference type="InterPro" id="IPR011257">
    <property type="entry name" value="DNA_glycosylase"/>
</dbReference>
<accession>A0A5N5J3D8</accession>
<dbReference type="GO" id="GO:0003824">
    <property type="term" value="F:catalytic activity"/>
    <property type="evidence" value="ECO:0007669"/>
    <property type="project" value="InterPro"/>
</dbReference>
<dbReference type="AlphaFoldDB" id="A0A5N5J3D8"/>
<reference evidence="4" key="1">
    <citation type="journal article" date="2019" name="Gigascience">
        <title>De novo genome assembly of the endangered Acer yangbiense, a plant species with extremely small populations endemic to Yunnan Province, China.</title>
        <authorList>
            <person name="Yang J."/>
            <person name="Wariss H.M."/>
            <person name="Tao L."/>
            <person name="Zhang R."/>
            <person name="Yun Q."/>
            <person name="Hollingsworth P."/>
            <person name="Dao Z."/>
            <person name="Luo G."/>
            <person name="Guo H."/>
            <person name="Ma Y."/>
            <person name="Sun W."/>
        </authorList>
    </citation>
    <scope>NUCLEOTIDE SEQUENCE [LARGE SCALE GENOMIC DNA]</scope>
    <source>
        <strain evidence="4">cv. br00</strain>
    </source>
</reference>
<protein>
    <recommendedName>
        <fullName evidence="5">HhH-GPD domain-containing protein</fullName>
    </recommendedName>
</protein>
<dbReference type="GO" id="GO:0005634">
    <property type="term" value="C:nucleus"/>
    <property type="evidence" value="ECO:0007669"/>
    <property type="project" value="UniProtKB-SubCell"/>
</dbReference>
<evidence type="ECO:0000256" key="1">
    <source>
        <dbReference type="ARBA" id="ARBA00004123"/>
    </source>
</evidence>
<dbReference type="Proteomes" id="UP000326939">
    <property type="component" value="Chromosome 19"/>
</dbReference>
<dbReference type="PANTHER" id="PTHR15074:SF0">
    <property type="entry name" value="METHYL-CPG-BINDING DOMAIN PROTEIN 4-LIKE PROTEIN"/>
    <property type="match status" value="1"/>
</dbReference>
<name>A0A5N5J3D8_9ROSI</name>
<comment type="caution">
    <text evidence="3">The sequence shown here is derived from an EMBL/GenBank/DDBJ whole genome shotgun (WGS) entry which is preliminary data.</text>
</comment>
<dbReference type="PANTHER" id="PTHR15074">
    <property type="entry name" value="METHYL-CPG-BINDING PROTEIN"/>
    <property type="match status" value="1"/>
</dbReference>